<dbReference type="RefSeq" id="WP_283173055.1">
    <property type="nucleotide sequence ID" value="NZ_JAPNOA010000019.1"/>
</dbReference>
<evidence type="ECO:0000313" key="2">
    <source>
        <dbReference type="Proteomes" id="UP001150830"/>
    </source>
</evidence>
<accession>A0A9X3ISF5</accession>
<proteinExistence type="predicted"/>
<organism evidence="1 2">
    <name type="scientific">Parathalassolituus penaei</name>
    <dbReference type="NCBI Taxonomy" id="2997323"/>
    <lineage>
        <taxon>Bacteria</taxon>
        <taxon>Pseudomonadati</taxon>
        <taxon>Pseudomonadota</taxon>
        <taxon>Gammaproteobacteria</taxon>
        <taxon>Oceanospirillales</taxon>
        <taxon>Oceanospirillaceae</taxon>
        <taxon>Parathalassolituus</taxon>
    </lineage>
</organism>
<keyword evidence="2" id="KW-1185">Reference proteome</keyword>
<dbReference type="AlphaFoldDB" id="A0A9X3ISF5"/>
<name>A0A9X3ISF5_9GAMM</name>
<dbReference type="InterPro" id="IPR029014">
    <property type="entry name" value="NiFe-Hase_large"/>
</dbReference>
<evidence type="ECO:0000313" key="1">
    <source>
        <dbReference type="EMBL" id="MCY0964839.1"/>
    </source>
</evidence>
<dbReference type="EMBL" id="JAPNOA010000019">
    <property type="protein sequence ID" value="MCY0964839.1"/>
    <property type="molecule type" value="Genomic_DNA"/>
</dbReference>
<dbReference type="Gene3D" id="1.10.645.10">
    <property type="entry name" value="Cytochrome-c3 Hydrogenase, chain B"/>
    <property type="match status" value="1"/>
</dbReference>
<comment type="caution">
    <text evidence="1">The sequence shown here is derived from an EMBL/GenBank/DDBJ whole genome shotgun (WGS) entry which is preliminary data.</text>
</comment>
<sequence>MTTAATGQLQVKLVWEQGRIGALQCNLKRPLESVGQLLVKQPAAQACQLLPMLFSVCGHSHLLAGQLASGLIRVHHPDEQAQLHSLLRQVWRENLRESLIRLCRDWGYPLGTSALQSALRQLAQLAEKPNRADARNPVDNSGEPVPHWLCLDEQWLASLEQQWLPLEGLVIPTSTVDTCCFAPDYRLLGAGDKHPLLYAGMGAAALLYGRGQPLLTVLARIAHRLLEQCRQWWQWSQQDMPDLASGLALRSYYEDLAMVRKGWVHTSRGWLLHQVSGPESRRDWLIQAPTDVNFGGELLATLLVGMAVADATQAEEVCRWLVRAIDPCLDCQIECLDLTAGRDDPAQPESNHRA</sequence>
<dbReference type="SUPFAM" id="SSF56762">
    <property type="entry name" value="HydB/Nqo4-like"/>
    <property type="match status" value="1"/>
</dbReference>
<protein>
    <submittedName>
        <fullName evidence="1">Uncharacterized protein</fullName>
    </submittedName>
</protein>
<dbReference type="Proteomes" id="UP001150830">
    <property type="component" value="Unassembled WGS sequence"/>
</dbReference>
<reference evidence="1" key="1">
    <citation type="submission" date="2022-11" db="EMBL/GenBank/DDBJ databases">
        <title>Parathalassolutuus dongxingensis gen. nov., sp. nov., a novel member of family Oceanospirillaceae isolated from a coastal shrimp pond in Guangxi, China.</title>
        <authorList>
            <person name="Chen H."/>
        </authorList>
    </citation>
    <scope>NUCLEOTIDE SEQUENCE</scope>
    <source>
        <strain evidence="1">G-43</strain>
    </source>
</reference>
<gene>
    <name evidence="1" type="ORF">OUO13_06550</name>
</gene>